<name>A0A1Y5RRP0_9RHOB</name>
<dbReference type="GO" id="GO:0019752">
    <property type="term" value="P:carboxylic acid metabolic process"/>
    <property type="evidence" value="ECO:0007669"/>
    <property type="project" value="UniProtKB-ARBA"/>
</dbReference>
<gene>
    <name evidence="4" type="ORF">AQS8620_00621</name>
</gene>
<evidence type="ECO:0000313" key="5">
    <source>
        <dbReference type="Proteomes" id="UP000193862"/>
    </source>
</evidence>
<dbReference type="EC" id="4.3.2.3" evidence="4"/>
<dbReference type="AlphaFoldDB" id="A0A1Y5RRP0"/>
<evidence type="ECO:0000256" key="2">
    <source>
        <dbReference type="ARBA" id="ARBA00022723"/>
    </source>
</evidence>
<dbReference type="GO" id="GO:0050385">
    <property type="term" value="F:ureidoglycolate lyase activity"/>
    <property type="evidence" value="ECO:0007669"/>
    <property type="project" value="UniProtKB-EC"/>
</dbReference>
<dbReference type="FunFam" id="3.90.850.10:FF:000002">
    <property type="entry name" value="2-hydroxyhepta-2,4-diene-1,7-dioate isomerase"/>
    <property type="match status" value="1"/>
</dbReference>
<dbReference type="SUPFAM" id="SSF56529">
    <property type="entry name" value="FAH"/>
    <property type="match status" value="1"/>
</dbReference>
<dbReference type="PANTHER" id="PTHR42796:SF4">
    <property type="entry name" value="FUMARYLACETOACETATE HYDROLASE DOMAIN-CONTAINING PROTEIN 2A"/>
    <property type="match status" value="1"/>
</dbReference>
<accession>A0A1Y5RRP0</accession>
<dbReference type="InterPro" id="IPR036663">
    <property type="entry name" value="Fumarylacetoacetase_C_sf"/>
</dbReference>
<dbReference type="PANTHER" id="PTHR42796">
    <property type="entry name" value="FUMARYLACETOACETATE HYDROLASE DOMAIN-CONTAINING PROTEIN 2A-RELATED"/>
    <property type="match status" value="1"/>
</dbReference>
<reference evidence="4 5" key="1">
    <citation type="submission" date="2017-03" db="EMBL/GenBank/DDBJ databases">
        <authorList>
            <person name="Afonso C.L."/>
            <person name="Miller P.J."/>
            <person name="Scott M.A."/>
            <person name="Spackman E."/>
            <person name="Goraichik I."/>
            <person name="Dimitrov K.M."/>
            <person name="Suarez D.L."/>
            <person name="Swayne D.E."/>
        </authorList>
    </citation>
    <scope>NUCLEOTIDE SEQUENCE [LARGE SCALE GENOMIC DNA]</scope>
    <source>
        <strain evidence="4 5">CECT 8620</strain>
    </source>
</reference>
<comment type="similarity">
    <text evidence="1">Belongs to the FAH family.</text>
</comment>
<dbReference type="EMBL" id="FWFS01000002">
    <property type="protein sequence ID" value="SLN22700.1"/>
    <property type="molecule type" value="Genomic_DNA"/>
</dbReference>
<protein>
    <submittedName>
        <fullName evidence="4">Ureidoglycolate lyase</fullName>
        <ecNumber evidence="4">4.3.2.3</ecNumber>
    </submittedName>
</protein>
<evidence type="ECO:0000313" key="4">
    <source>
        <dbReference type="EMBL" id="SLN22700.1"/>
    </source>
</evidence>
<evidence type="ECO:0000256" key="1">
    <source>
        <dbReference type="ARBA" id="ARBA00010211"/>
    </source>
</evidence>
<feature type="domain" description="Fumarylacetoacetase-like C-terminal" evidence="3">
    <location>
        <begin position="68"/>
        <end position="276"/>
    </location>
</feature>
<sequence>MKFATVTHQGALRFGLVEGDAIHLAAHGLTLKSVVAGDLAAIAQDLRSRPAIPLDAVQFAPVIPDPAQIFCAGLNYQHHRDETRPEHRKAYPEHPVIFMRFATSLCGHGAQIVKPRNSDVVDYEGELAVIIGKPGRYLTAQTAMDHVAGVACFNDVSMRDWQMKGEQWGPGKNFPTSGPFGPYMVTLDETGPLEELELRTLLDGEIMQRSKLDFLIFDIPTLIAYCSQFCELLPGDVIVTGTPGGVGFTRRPMVLLEPGKVVSVEIDNVGRLENSVIAQ</sequence>
<keyword evidence="4" id="KW-0456">Lyase</keyword>
<organism evidence="4 5">
    <name type="scientific">Aquimixticola soesokkakensis</name>
    <dbReference type="NCBI Taxonomy" id="1519096"/>
    <lineage>
        <taxon>Bacteria</taxon>
        <taxon>Pseudomonadati</taxon>
        <taxon>Pseudomonadota</taxon>
        <taxon>Alphaproteobacteria</taxon>
        <taxon>Rhodobacterales</taxon>
        <taxon>Paracoccaceae</taxon>
        <taxon>Aquimixticola</taxon>
    </lineage>
</organism>
<dbReference type="OrthoDB" id="5197601at2"/>
<dbReference type="InterPro" id="IPR051121">
    <property type="entry name" value="FAH"/>
</dbReference>
<dbReference type="Pfam" id="PF01557">
    <property type="entry name" value="FAA_hydrolase"/>
    <property type="match status" value="1"/>
</dbReference>
<proteinExistence type="inferred from homology"/>
<dbReference type="InterPro" id="IPR011234">
    <property type="entry name" value="Fumarylacetoacetase-like_C"/>
</dbReference>
<evidence type="ECO:0000259" key="3">
    <source>
        <dbReference type="Pfam" id="PF01557"/>
    </source>
</evidence>
<keyword evidence="2" id="KW-0479">Metal-binding</keyword>
<dbReference type="GO" id="GO:0046872">
    <property type="term" value="F:metal ion binding"/>
    <property type="evidence" value="ECO:0007669"/>
    <property type="project" value="UniProtKB-KW"/>
</dbReference>
<dbReference type="Proteomes" id="UP000193862">
    <property type="component" value="Unassembled WGS sequence"/>
</dbReference>
<dbReference type="GO" id="GO:0016853">
    <property type="term" value="F:isomerase activity"/>
    <property type="evidence" value="ECO:0007669"/>
    <property type="project" value="UniProtKB-ARBA"/>
</dbReference>
<dbReference type="RefSeq" id="WP_085835387.1">
    <property type="nucleotide sequence ID" value="NZ_FWFS01000002.1"/>
</dbReference>
<keyword evidence="5" id="KW-1185">Reference proteome</keyword>
<dbReference type="Gene3D" id="3.90.850.10">
    <property type="entry name" value="Fumarylacetoacetase-like, C-terminal domain"/>
    <property type="match status" value="1"/>
</dbReference>